<dbReference type="EC" id="3.1.1.61" evidence="2"/>
<dbReference type="OrthoDB" id="9791760at2"/>
<feature type="active site" evidence="4">
    <location>
        <position position="41"/>
    </location>
</feature>
<feature type="domain" description="CheB-type methylesterase" evidence="5">
    <location>
        <begin position="6"/>
        <end position="192"/>
    </location>
</feature>
<dbReference type="KEGG" id="daur:Daura_18790"/>
<keyword evidence="4" id="KW-0145">Chemotaxis</keyword>
<evidence type="ECO:0000256" key="3">
    <source>
        <dbReference type="ARBA" id="ARBA00048267"/>
    </source>
</evidence>
<keyword evidence="1 4" id="KW-0378">Hydrolase</keyword>
<evidence type="ECO:0000256" key="2">
    <source>
        <dbReference type="ARBA" id="ARBA00039140"/>
    </source>
</evidence>
<dbReference type="EMBL" id="CP073767">
    <property type="protein sequence ID" value="UWZ58033.1"/>
    <property type="molecule type" value="Genomic_DNA"/>
</dbReference>
<feature type="active site" evidence="4">
    <location>
        <position position="134"/>
    </location>
</feature>
<dbReference type="Proteomes" id="UP001058003">
    <property type="component" value="Chromosome"/>
</dbReference>
<feature type="active site" evidence="4">
    <location>
        <position position="14"/>
    </location>
</feature>
<dbReference type="PANTHER" id="PTHR42872">
    <property type="entry name" value="PROTEIN-GLUTAMATE METHYLESTERASE/PROTEIN-GLUTAMINE GLUTAMINASE"/>
    <property type="match status" value="1"/>
</dbReference>
<sequence length="327" mass="33966">MDTFRRDVVVIGGSAGGHDAAQRLVAGLPAELGAAVLVALHLSPSAPSTLGGILARAGRLPAAPAKDGEQALPGRIYAAVPDHHLLIGERDLLHHSRGPRQNRARPAADTLFRSAARWCGSRVIGVVLSGSLDDGAAGLSGIVERGGVALVQRPDDARFDGMPAAALSAVPDATALPARDLGPAIAELVGRSDAPDTPAQMAPTDSLLWETEMLADGRSTIDRPGRPVALGCPDCGGGMYRLDTGHAIHYACHVGHSYSPQTLLAARDDNVEAALWAAVSALQEKAMVLRELAQHAAGLGDEAAHRRHHDAAEQAWKAGEVLRTQLG</sequence>
<gene>
    <name evidence="6" type="ORF">Daura_18790</name>
</gene>
<reference evidence="6" key="1">
    <citation type="submission" date="2021-04" db="EMBL/GenBank/DDBJ databases">
        <title>Dactylosporangium aurantiacum NRRL B-8018 full assembly.</title>
        <authorList>
            <person name="Hartkoorn R.C."/>
            <person name="Beaudoing E."/>
            <person name="Hot D."/>
        </authorList>
    </citation>
    <scope>NUCLEOTIDE SEQUENCE</scope>
    <source>
        <strain evidence="6">NRRL B-8018</strain>
    </source>
</reference>
<dbReference type="GO" id="GO:0006935">
    <property type="term" value="P:chemotaxis"/>
    <property type="evidence" value="ECO:0007669"/>
    <property type="project" value="UniProtKB-UniRule"/>
</dbReference>
<dbReference type="CDD" id="cd16433">
    <property type="entry name" value="CheB"/>
    <property type="match status" value="1"/>
</dbReference>
<dbReference type="Gene3D" id="3.40.50.180">
    <property type="entry name" value="Methylesterase CheB, C-terminal domain"/>
    <property type="match status" value="1"/>
</dbReference>
<name>A0A9Q9IS76_9ACTN</name>
<dbReference type="InterPro" id="IPR011247">
    <property type="entry name" value="Chemotax_prot-Glu_Me-esterase"/>
</dbReference>
<dbReference type="GO" id="GO:0008984">
    <property type="term" value="F:protein-glutamate methylesterase activity"/>
    <property type="evidence" value="ECO:0007669"/>
    <property type="project" value="UniProtKB-EC"/>
</dbReference>
<dbReference type="RefSeq" id="WP_033360141.1">
    <property type="nucleotide sequence ID" value="NZ_CP073767.1"/>
</dbReference>
<protein>
    <recommendedName>
        <fullName evidence="2">protein-glutamate methylesterase</fullName>
        <ecNumber evidence="2">3.1.1.61</ecNumber>
    </recommendedName>
</protein>
<dbReference type="PANTHER" id="PTHR42872:SF6">
    <property type="entry name" value="PROTEIN-GLUTAMATE METHYLESTERASE_PROTEIN-GLUTAMINE GLUTAMINASE"/>
    <property type="match status" value="1"/>
</dbReference>
<dbReference type="PROSITE" id="PS50122">
    <property type="entry name" value="CHEB"/>
    <property type="match status" value="1"/>
</dbReference>
<dbReference type="GO" id="GO:0000156">
    <property type="term" value="F:phosphorelay response regulator activity"/>
    <property type="evidence" value="ECO:0007669"/>
    <property type="project" value="InterPro"/>
</dbReference>
<dbReference type="InterPro" id="IPR000673">
    <property type="entry name" value="Sig_transdc_resp-reg_Me-estase"/>
</dbReference>
<evidence type="ECO:0000259" key="5">
    <source>
        <dbReference type="PROSITE" id="PS50122"/>
    </source>
</evidence>
<proteinExistence type="predicted"/>
<keyword evidence="7" id="KW-1185">Reference proteome</keyword>
<dbReference type="SUPFAM" id="SSF52738">
    <property type="entry name" value="Methylesterase CheB, C-terminal domain"/>
    <property type="match status" value="1"/>
</dbReference>
<dbReference type="GO" id="GO:0005737">
    <property type="term" value="C:cytoplasm"/>
    <property type="evidence" value="ECO:0007669"/>
    <property type="project" value="InterPro"/>
</dbReference>
<organism evidence="6 7">
    <name type="scientific">Dactylosporangium aurantiacum</name>
    <dbReference type="NCBI Taxonomy" id="35754"/>
    <lineage>
        <taxon>Bacteria</taxon>
        <taxon>Bacillati</taxon>
        <taxon>Actinomycetota</taxon>
        <taxon>Actinomycetes</taxon>
        <taxon>Micromonosporales</taxon>
        <taxon>Micromonosporaceae</taxon>
        <taxon>Dactylosporangium</taxon>
    </lineage>
</organism>
<evidence type="ECO:0000256" key="4">
    <source>
        <dbReference type="PROSITE-ProRule" id="PRU00050"/>
    </source>
</evidence>
<evidence type="ECO:0000313" key="7">
    <source>
        <dbReference type="Proteomes" id="UP001058003"/>
    </source>
</evidence>
<dbReference type="Pfam" id="PF01339">
    <property type="entry name" value="CheB_methylest"/>
    <property type="match status" value="1"/>
</dbReference>
<comment type="catalytic activity">
    <reaction evidence="3">
        <text>[protein]-L-glutamate 5-O-methyl ester + H2O = L-glutamyl-[protein] + methanol + H(+)</text>
        <dbReference type="Rhea" id="RHEA:23236"/>
        <dbReference type="Rhea" id="RHEA-COMP:10208"/>
        <dbReference type="Rhea" id="RHEA-COMP:10311"/>
        <dbReference type="ChEBI" id="CHEBI:15377"/>
        <dbReference type="ChEBI" id="CHEBI:15378"/>
        <dbReference type="ChEBI" id="CHEBI:17790"/>
        <dbReference type="ChEBI" id="CHEBI:29973"/>
        <dbReference type="ChEBI" id="CHEBI:82795"/>
        <dbReference type="EC" id="3.1.1.61"/>
    </reaction>
</comment>
<accession>A0A9Q9IS76</accession>
<dbReference type="InterPro" id="IPR035909">
    <property type="entry name" value="CheB_C"/>
</dbReference>
<evidence type="ECO:0000313" key="6">
    <source>
        <dbReference type="EMBL" id="UWZ58033.1"/>
    </source>
</evidence>
<dbReference type="PIRSF" id="PIRSF036461">
    <property type="entry name" value="Chmtx_methlestr"/>
    <property type="match status" value="1"/>
</dbReference>
<dbReference type="AlphaFoldDB" id="A0A9Q9IS76"/>
<evidence type="ECO:0000256" key="1">
    <source>
        <dbReference type="ARBA" id="ARBA00022801"/>
    </source>
</evidence>